<dbReference type="GO" id="GO:0010181">
    <property type="term" value="F:FMN binding"/>
    <property type="evidence" value="ECO:0007669"/>
    <property type="project" value="InterPro"/>
</dbReference>
<dbReference type="InterPro" id="IPR010209">
    <property type="entry name" value="Ion_transpt_RnfG/RsxG"/>
</dbReference>
<protein>
    <recommendedName>
        <fullName evidence="6">Ion-translocating oxidoreductase complex subunit G</fullName>
        <ecNumber evidence="6">7.-.-.-</ecNumber>
    </recommendedName>
    <alternativeName>
        <fullName evidence="6">Rnf electron transport complex subunit G</fullName>
    </alternativeName>
</protein>
<evidence type="ECO:0000313" key="9">
    <source>
        <dbReference type="EMBL" id="BDU49697.1"/>
    </source>
</evidence>
<dbReference type="PANTHER" id="PTHR36118">
    <property type="entry name" value="ION-TRANSLOCATING OXIDOREDUCTASE COMPLEX SUBUNIT G"/>
    <property type="match status" value="1"/>
</dbReference>
<keyword evidence="6" id="KW-1278">Translocase</keyword>
<keyword evidence="6" id="KW-1003">Cell membrane</keyword>
<evidence type="ECO:0000256" key="1">
    <source>
        <dbReference type="ARBA" id="ARBA00022448"/>
    </source>
</evidence>
<keyword evidence="6 7" id="KW-1133">Transmembrane helix</keyword>
<reference evidence="9 10" key="1">
    <citation type="submission" date="2022-11" db="EMBL/GenBank/DDBJ databases">
        <title>Haliovirga abyssi gen. nov., sp. nov., a mesophilic fermentative bacterium isolated from the Iheya North hydrothermal field and the proposal of Haliovirgaceae fam. nov.</title>
        <authorList>
            <person name="Miyazaki U."/>
            <person name="Tame A."/>
            <person name="Miyazaki J."/>
            <person name="Takai K."/>
            <person name="Sawayama S."/>
            <person name="Kitajima M."/>
            <person name="Okamoto A."/>
            <person name="Nakagawa S."/>
        </authorList>
    </citation>
    <scope>NUCLEOTIDE SEQUENCE [LARGE SCALE GENOMIC DNA]</scope>
    <source>
        <strain evidence="9 10">IC12</strain>
    </source>
</reference>
<feature type="domain" description="FMN-binding" evidence="8">
    <location>
        <begin position="89"/>
        <end position="170"/>
    </location>
</feature>
<name>A0AAU9DBQ5_9FUSO</name>
<keyword evidence="6 7" id="KW-0472">Membrane</keyword>
<evidence type="ECO:0000256" key="7">
    <source>
        <dbReference type="SAM" id="Phobius"/>
    </source>
</evidence>
<gene>
    <name evidence="6" type="primary">rnfG</name>
    <name evidence="9" type="ORF">HLVA_02660</name>
</gene>
<dbReference type="EC" id="7.-.-.-" evidence="6"/>
<keyword evidence="2 6" id="KW-0597">Phosphoprotein</keyword>
<keyword evidence="10" id="KW-1185">Reference proteome</keyword>
<comment type="function">
    <text evidence="6">Part of a membrane-bound complex that couples electron transfer with translocation of ions across the membrane.</text>
</comment>
<keyword evidence="1 6" id="KW-0813">Transport</keyword>
<evidence type="ECO:0000256" key="6">
    <source>
        <dbReference type="HAMAP-Rule" id="MF_00479"/>
    </source>
</evidence>
<dbReference type="KEGG" id="haby:HLVA_02660"/>
<dbReference type="SMART" id="SM00900">
    <property type="entry name" value="FMN_bind"/>
    <property type="match status" value="1"/>
</dbReference>
<dbReference type="PANTHER" id="PTHR36118:SF1">
    <property type="entry name" value="ION-TRANSLOCATING OXIDOREDUCTASE COMPLEX SUBUNIT G"/>
    <property type="match status" value="1"/>
</dbReference>
<dbReference type="Pfam" id="PF04205">
    <property type="entry name" value="FMN_bind"/>
    <property type="match status" value="1"/>
</dbReference>
<evidence type="ECO:0000256" key="2">
    <source>
        <dbReference type="ARBA" id="ARBA00022553"/>
    </source>
</evidence>
<evidence type="ECO:0000313" key="10">
    <source>
        <dbReference type="Proteomes" id="UP001321582"/>
    </source>
</evidence>
<feature type="modified residue" description="FMN phosphoryl threonine" evidence="6">
    <location>
        <position position="153"/>
    </location>
</feature>
<keyword evidence="4 6" id="KW-0288">FMN</keyword>
<dbReference type="HAMAP" id="MF_00479">
    <property type="entry name" value="RsxG_RnfG"/>
    <property type="match status" value="1"/>
</dbReference>
<dbReference type="GO" id="GO:0009055">
    <property type="term" value="F:electron transfer activity"/>
    <property type="evidence" value="ECO:0007669"/>
    <property type="project" value="InterPro"/>
</dbReference>
<comment type="cofactor">
    <cofactor evidence="6">
        <name>FMN</name>
        <dbReference type="ChEBI" id="CHEBI:58210"/>
    </cofactor>
</comment>
<dbReference type="EMBL" id="AP027059">
    <property type="protein sequence ID" value="BDU49697.1"/>
    <property type="molecule type" value="Genomic_DNA"/>
</dbReference>
<evidence type="ECO:0000259" key="8">
    <source>
        <dbReference type="SMART" id="SM00900"/>
    </source>
</evidence>
<dbReference type="AlphaFoldDB" id="A0AAU9DBQ5"/>
<keyword evidence="3 6" id="KW-0285">Flavoprotein</keyword>
<evidence type="ECO:0000256" key="3">
    <source>
        <dbReference type="ARBA" id="ARBA00022630"/>
    </source>
</evidence>
<dbReference type="RefSeq" id="WP_307904643.1">
    <property type="nucleotide sequence ID" value="NZ_AP027059.1"/>
</dbReference>
<sequence length="174" mass="18978">MGKIIHYGLVLMTIAVISAGILGFADIKTKDTIANINIKMEKAAMKEVMQKVKKFDKSKEKKSGNFKFIPGYNSNNSLEGYAVKVVTPGYGGDIVFMLGIDLSGNIVGLKVISSSETPGLGANINKKKWQKHWVGKNRNYKFNKSVDAFAGATISPRAVYRGISEALAAFEKIK</sequence>
<comment type="subunit">
    <text evidence="6">The complex is composed of six subunits: RnfA, RnfB, RnfC, RnfD, RnfE and RnfG.</text>
</comment>
<comment type="similarity">
    <text evidence="6">Belongs to the RnfG family.</text>
</comment>
<dbReference type="PIRSF" id="PIRSF006091">
    <property type="entry name" value="E_trnsport_RnfG"/>
    <property type="match status" value="1"/>
</dbReference>
<evidence type="ECO:0000256" key="5">
    <source>
        <dbReference type="ARBA" id="ARBA00022982"/>
    </source>
</evidence>
<organism evidence="9 10">
    <name type="scientific">Haliovirga abyssi</name>
    <dbReference type="NCBI Taxonomy" id="2996794"/>
    <lineage>
        <taxon>Bacteria</taxon>
        <taxon>Fusobacteriati</taxon>
        <taxon>Fusobacteriota</taxon>
        <taxon>Fusobacteriia</taxon>
        <taxon>Fusobacteriales</taxon>
        <taxon>Haliovirgaceae</taxon>
        <taxon>Haliovirga</taxon>
    </lineage>
</organism>
<accession>A0AAU9DBQ5</accession>
<comment type="subcellular location">
    <subcellularLocation>
        <location evidence="6">Cell membrane</location>
        <topology evidence="6">Single-pass membrane protein</topology>
    </subcellularLocation>
</comment>
<proteinExistence type="inferred from homology"/>
<dbReference type="Proteomes" id="UP001321582">
    <property type="component" value="Chromosome"/>
</dbReference>
<keyword evidence="5 6" id="KW-0249">Electron transport</keyword>
<dbReference type="NCBIfam" id="TIGR01947">
    <property type="entry name" value="rnfG"/>
    <property type="match status" value="1"/>
</dbReference>
<dbReference type="GO" id="GO:0022900">
    <property type="term" value="P:electron transport chain"/>
    <property type="evidence" value="ECO:0007669"/>
    <property type="project" value="UniProtKB-UniRule"/>
</dbReference>
<dbReference type="GO" id="GO:0005886">
    <property type="term" value="C:plasma membrane"/>
    <property type="evidence" value="ECO:0007669"/>
    <property type="project" value="UniProtKB-SubCell"/>
</dbReference>
<keyword evidence="6 7" id="KW-0812">Transmembrane</keyword>
<feature type="transmembrane region" description="Helical" evidence="7">
    <location>
        <begin position="6"/>
        <end position="25"/>
    </location>
</feature>
<dbReference type="InterPro" id="IPR007329">
    <property type="entry name" value="FMN-bd"/>
</dbReference>
<evidence type="ECO:0000256" key="4">
    <source>
        <dbReference type="ARBA" id="ARBA00022643"/>
    </source>
</evidence>